<evidence type="ECO:0000256" key="1">
    <source>
        <dbReference type="SAM" id="MobiDB-lite"/>
    </source>
</evidence>
<feature type="compositionally biased region" description="Polar residues" evidence="1">
    <location>
        <begin position="24"/>
        <end position="38"/>
    </location>
</feature>
<accession>A0AAJ8BT76</accession>
<dbReference type="AlphaFoldDB" id="A0AAJ8BT76"/>
<dbReference type="KEGG" id="ang:An15g03460"/>
<organism evidence="2">
    <name type="scientific">Aspergillus niger</name>
    <dbReference type="NCBI Taxonomy" id="5061"/>
    <lineage>
        <taxon>Eukaryota</taxon>
        <taxon>Fungi</taxon>
        <taxon>Dikarya</taxon>
        <taxon>Ascomycota</taxon>
        <taxon>Pezizomycotina</taxon>
        <taxon>Eurotiomycetes</taxon>
        <taxon>Eurotiomycetidae</taxon>
        <taxon>Eurotiales</taxon>
        <taxon>Aspergillaceae</taxon>
        <taxon>Aspergillus</taxon>
        <taxon>Aspergillus subgen. Circumdati</taxon>
    </lineage>
</organism>
<gene>
    <name evidence="2" type="ORF">An15g03460</name>
</gene>
<protein>
    <submittedName>
        <fullName evidence="2">Uncharacterized protein</fullName>
    </submittedName>
</protein>
<proteinExistence type="predicted"/>
<evidence type="ECO:0000313" key="2">
    <source>
        <dbReference type="RefSeq" id="XP_059602518.1"/>
    </source>
</evidence>
<reference evidence="2" key="1">
    <citation type="submission" date="2025-02" db="EMBL/GenBank/DDBJ databases">
        <authorList>
            <consortium name="NCBI Genome Project"/>
        </authorList>
    </citation>
    <scope>NUCLEOTIDE SEQUENCE</scope>
</reference>
<feature type="compositionally biased region" description="Polar residues" evidence="1">
    <location>
        <begin position="1"/>
        <end position="15"/>
    </location>
</feature>
<feature type="region of interest" description="Disordered" evidence="1">
    <location>
        <begin position="1"/>
        <end position="45"/>
    </location>
</feature>
<dbReference type="VEuPathDB" id="FungiDB:An15g03460"/>
<dbReference type="RefSeq" id="XP_059602518.1">
    <property type="nucleotide sequence ID" value="XM_059744595.1"/>
</dbReference>
<reference evidence="2" key="2">
    <citation type="submission" date="2025-08" db="UniProtKB">
        <authorList>
            <consortium name="RefSeq"/>
        </authorList>
    </citation>
    <scope>IDENTIFICATION</scope>
</reference>
<name>A0AAJ8BT76_ASPNG</name>
<sequence length="273" mass="28816">MAQQGQTAPNCSLSTPLGAKLSQVGGNRSSDQPGSGAQNEWGVDPSVGGRISVGAAGMANAPSTPAKWAAIMPGIITQYQGGFRSNEFAAGDYITNQSLCIIAINARHHRRLKRPVTPNTQSKLDSAAGSVSLESDKLRQFSWFSPDSPLLSSPTSYESAHRRPSSVGNDLDANCLHVAALDDRPQGSHDRRTAAPSTYGTIPFAPEQLTLSLLLASSSLQTMIQPGIRERAANATESMLVLSTAYPQTPFQQSSAECYVTMGESIGTVIQAP</sequence>
<dbReference type="GeneID" id="84593160"/>